<keyword evidence="2" id="KW-1185">Reference proteome</keyword>
<sequence>MAIKYTNFRGDEYFLHVRKTSRGNPSYYFKKNDDNTNVEEIPAGYEVYEHPNGRVFLTKTTEKGITKEELKIIENALDRLSPIRDFKLDVKQKSIYIFTYENPVSAHELPLVVEALSDPKYKTYEAQLCFTLTDKTSRKFQLERRSYRGEKDDQWLFLEESNDLKKLAETYVQHLGKEEFFLLN</sequence>
<evidence type="ECO:0008006" key="3">
    <source>
        <dbReference type="Google" id="ProtNLM"/>
    </source>
</evidence>
<dbReference type="Proteomes" id="UP001595882">
    <property type="component" value="Unassembled WGS sequence"/>
</dbReference>
<dbReference type="EMBL" id="JBHSDT010000004">
    <property type="protein sequence ID" value="MFC4403066.1"/>
    <property type="molecule type" value="Genomic_DNA"/>
</dbReference>
<dbReference type="RefSeq" id="WP_390251255.1">
    <property type="nucleotide sequence ID" value="NZ_JBHSDT010000004.1"/>
</dbReference>
<accession>A0ABV8WWT2</accession>
<organism evidence="1 2">
    <name type="scientific">Gracilibacillus xinjiangensis</name>
    <dbReference type="NCBI Taxonomy" id="1193282"/>
    <lineage>
        <taxon>Bacteria</taxon>
        <taxon>Bacillati</taxon>
        <taxon>Bacillota</taxon>
        <taxon>Bacilli</taxon>
        <taxon>Bacillales</taxon>
        <taxon>Bacillaceae</taxon>
        <taxon>Gracilibacillus</taxon>
    </lineage>
</organism>
<gene>
    <name evidence="1" type="ORF">ACFOY7_08260</name>
</gene>
<evidence type="ECO:0000313" key="1">
    <source>
        <dbReference type="EMBL" id="MFC4403066.1"/>
    </source>
</evidence>
<protein>
    <recommendedName>
        <fullName evidence="3">DUF3885 domain-containing protein</fullName>
    </recommendedName>
</protein>
<comment type="caution">
    <text evidence="1">The sequence shown here is derived from an EMBL/GenBank/DDBJ whole genome shotgun (WGS) entry which is preliminary data.</text>
</comment>
<proteinExistence type="predicted"/>
<name>A0ABV8WWT2_9BACI</name>
<evidence type="ECO:0000313" key="2">
    <source>
        <dbReference type="Proteomes" id="UP001595882"/>
    </source>
</evidence>
<reference evidence="2" key="1">
    <citation type="journal article" date="2019" name="Int. J. Syst. Evol. Microbiol.">
        <title>The Global Catalogue of Microorganisms (GCM) 10K type strain sequencing project: providing services to taxonomists for standard genome sequencing and annotation.</title>
        <authorList>
            <consortium name="The Broad Institute Genomics Platform"/>
            <consortium name="The Broad Institute Genome Sequencing Center for Infectious Disease"/>
            <person name="Wu L."/>
            <person name="Ma J."/>
        </authorList>
    </citation>
    <scope>NUCLEOTIDE SEQUENCE [LARGE SCALE GENOMIC DNA]</scope>
    <source>
        <strain evidence="2">CCUG 37865</strain>
    </source>
</reference>